<reference evidence="3" key="1">
    <citation type="submission" date="2021-07" db="EMBL/GenBank/DDBJ databases">
        <authorList>
            <person name="Durling M."/>
        </authorList>
    </citation>
    <scope>NUCLEOTIDE SEQUENCE</scope>
</reference>
<feature type="compositionally biased region" description="Low complexity" evidence="1">
    <location>
        <begin position="339"/>
        <end position="418"/>
    </location>
</feature>
<feature type="compositionally biased region" description="Gly residues" evidence="1">
    <location>
        <begin position="567"/>
        <end position="584"/>
    </location>
</feature>
<organism evidence="3 4">
    <name type="scientific">Hymenoscyphus albidus</name>
    <dbReference type="NCBI Taxonomy" id="595503"/>
    <lineage>
        <taxon>Eukaryota</taxon>
        <taxon>Fungi</taxon>
        <taxon>Dikarya</taxon>
        <taxon>Ascomycota</taxon>
        <taxon>Pezizomycotina</taxon>
        <taxon>Leotiomycetes</taxon>
        <taxon>Helotiales</taxon>
        <taxon>Helotiaceae</taxon>
        <taxon>Hymenoscyphus</taxon>
    </lineage>
</organism>
<feature type="compositionally biased region" description="Gly residues" evidence="1">
    <location>
        <begin position="472"/>
        <end position="487"/>
    </location>
</feature>
<feature type="compositionally biased region" description="Polar residues" evidence="1">
    <location>
        <begin position="276"/>
        <end position="298"/>
    </location>
</feature>
<feature type="region of interest" description="Disordered" evidence="1">
    <location>
        <begin position="560"/>
        <end position="590"/>
    </location>
</feature>
<feature type="region of interest" description="Disordered" evidence="1">
    <location>
        <begin position="23"/>
        <end position="47"/>
    </location>
</feature>
<feature type="chain" id="PRO_5040197718" evidence="2">
    <location>
        <begin position="23"/>
        <end position="934"/>
    </location>
</feature>
<feature type="region of interest" description="Disordered" evidence="1">
    <location>
        <begin position="62"/>
        <end position="81"/>
    </location>
</feature>
<name>A0A9N9LME3_9HELO</name>
<evidence type="ECO:0000256" key="1">
    <source>
        <dbReference type="SAM" id="MobiDB-lite"/>
    </source>
</evidence>
<sequence>MQFSHGLFFWAIQGSTFVAVQSLPGPANPSPQPYQNTTRASTTSSSSTKSLKAFEEVFSPPPISRGVITRPKTTTSSTRSSSISTSISIVTSTTSIPISTSSSSSSGFSTRSSSVTVSTVSGWPSSTSNSNYTITRPPIAVPTSNDLPSNSTYTFKNATTKLTTSYANTTTIPCTTLQPGEVSTVFIILPNTNTRTVTRYGNGTQASIALPSTEPEFTPPVYCPTGIPYSTAASASTTLSSVGVPGTSDKWWGTSTHAVPTIGSPAYSIPRPPSPTQSGQNPITVITTSKNPLYTVTTLGDLGYPDGPKTTKGVPGSQQDPTDDTNWGPLPFPPPSNPNNPVTPNVPNIPKNPATSNPGNSSPGSSNPGSSNPGTSNPGTSKPGSSNPGNNSPVSPNNPETPSNPGTSSPGNNNSGSNNGAGAGNHGGSGATTGDASGAGNHGGAGTGTNTGAGNGGGNGAGSGAGNNNGGSNNGAVGGGTGGGASTGGSNNVPDSNGAGSGNGGGSSGIPGGQNINNVGGGNGGSNGNPNVATPTTATIGGVQVVVQPTQVVIGTQTISVPNIGSPGNGNGNGGVENGNGNSNGNGPSSRIVVENGQTFAINPSQVIGAGSTINIPVTSAGGLFREAIPTVISGVPVQLGQNSAVIAGVTYSIGAGAPQTTISVSGQIITIGPNGLEFPQTTVPPRAPLPTNIVVIEGQLFSAIGASVAVVGSSTITYGPAMPAQTKTFNGAPITLAPGGIYFDDGKSLGGAANPSNTQLGIAGALTISEIGSSIAVINGVTFTVGPAGSSPTTTVINGKTITIDQRGIGLGSTTLSFPFNPTTRTFSYGDITYTQIGGSLVILGGTTFTVGAGAKPTTIFENGQTISIGPGGMGFASTTIPLDITTSTPTPTAGASVGVNAAKATSASGAGVIRPMTGVWGLCMLIWAGYMM</sequence>
<dbReference type="Proteomes" id="UP000701801">
    <property type="component" value="Unassembled WGS sequence"/>
</dbReference>
<keyword evidence="2" id="KW-0732">Signal</keyword>
<dbReference type="EMBL" id="CAJVRM010000239">
    <property type="protein sequence ID" value="CAG8977975.1"/>
    <property type="molecule type" value="Genomic_DNA"/>
</dbReference>
<keyword evidence="4" id="KW-1185">Reference proteome</keyword>
<feature type="compositionally biased region" description="Low complexity" evidence="1">
    <location>
        <begin position="37"/>
        <end position="47"/>
    </location>
</feature>
<feature type="compositionally biased region" description="Low complexity" evidence="1">
    <location>
        <begin position="488"/>
        <end position="498"/>
    </location>
</feature>
<protein>
    <submittedName>
        <fullName evidence="3">Uncharacterized protein</fullName>
    </submittedName>
</protein>
<dbReference type="OrthoDB" id="5420777at2759"/>
<comment type="caution">
    <text evidence="3">The sequence shown here is derived from an EMBL/GenBank/DDBJ whole genome shotgun (WGS) entry which is preliminary data.</text>
</comment>
<feature type="compositionally biased region" description="Gly residues" evidence="1">
    <location>
        <begin position="440"/>
        <end position="452"/>
    </location>
</feature>
<evidence type="ECO:0000313" key="4">
    <source>
        <dbReference type="Proteomes" id="UP000701801"/>
    </source>
</evidence>
<feature type="region of interest" description="Disordered" evidence="1">
    <location>
        <begin position="472"/>
        <end position="535"/>
    </location>
</feature>
<feature type="region of interest" description="Disordered" evidence="1">
    <location>
        <begin position="263"/>
        <end position="452"/>
    </location>
</feature>
<proteinExistence type="predicted"/>
<accession>A0A9N9LME3</accession>
<gene>
    <name evidence="3" type="ORF">HYALB_00001856</name>
</gene>
<dbReference type="AlphaFoldDB" id="A0A9N9LME3"/>
<evidence type="ECO:0000256" key="2">
    <source>
        <dbReference type="SAM" id="SignalP"/>
    </source>
</evidence>
<feature type="compositionally biased region" description="Gly residues" evidence="1">
    <location>
        <begin position="419"/>
        <end position="431"/>
    </location>
</feature>
<evidence type="ECO:0000313" key="3">
    <source>
        <dbReference type="EMBL" id="CAG8977975.1"/>
    </source>
</evidence>
<feature type="compositionally biased region" description="Gly residues" evidence="1">
    <location>
        <begin position="499"/>
        <end position="512"/>
    </location>
</feature>
<feature type="signal peptide" evidence="2">
    <location>
        <begin position="1"/>
        <end position="22"/>
    </location>
</feature>